<dbReference type="InterPro" id="IPR019205">
    <property type="entry name" value="DUF2080_transposon-encoded"/>
</dbReference>
<evidence type="ECO:0000313" key="2">
    <source>
        <dbReference type="EMBL" id="KIX15090.1"/>
    </source>
</evidence>
<dbReference type="EMBL" id="AZAC01000004">
    <property type="protein sequence ID" value="KIX15090.1"/>
    <property type="molecule type" value="Genomic_DNA"/>
</dbReference>
<dbReference type="AlphaFoldDB" id="A0A0D2K020"/>
<evidence type="ECO:0000313" key="3">
    <source>
        <dbReference type="Proteomes" id="UP000032233"/>
    </source>
</evidence>
<sequence>MVKNQQAAITGAKKQGNDKKAENNAAPKAKFEVYGEEMIEKEVRQSGNSGRVYLPPEWVGKNVKIIRID</sequence>
<name>A0A0D2K020_9BACT</name>
<dbReference type="InParanoid" id="A0A0D2K020"/>
<dbReference type="OrthoDB" id="5422537at2"/>
<protein>
    <submittedName>
        <fullName evidence="2">Uncharacterized protein</fullName>
    </submittedName>
</protein>
<dbReference type="NCBIfam" id="NF033496">
    <property type="entry name" value="DUF2080_fam_acc"/>
    <property type="match status" value="1"/>
</dbReference>
<keyword evidence="3" id="KW-1185">Reference proteome</keyword>
<organism evidence="2 3">
    <name type="scientific">Dethiosulfatarculus sandiegensis</name>
    <dbReference type="NCBI Taxonomy" id="1429043"/>
    <lineage>
        <taxon>Bacteria</taxon>
        <taxon>Pseudomonadati</taxon>
        <taxon>Thermodesulfobacteriota</taxon>
        <taxon>Desulfarculia</taxon>
        <taxon>Desulfarculales</taxon>
        <taxon>Desulfarculaceae</taxon>
        <taxon>Dethiosulfatarculus</taxon>
    </lineage>
</organism>
<dbReference type="Pfam" id="PF09853">
    <property type="entry name" value="DUF2080"/>
    <property type="match status" value="1"/>
</dbReference>
<comment type="caution">
    <text evidence="2">The sequence shown here is derived from an EMBL/GenBank/DDBJ whole genome shotgun (WGS) entry which is preliminary data.</text>
</comment>
<evidence type="ECO:0000256" key="1">
    <source>
        <dbReference type="SAM" id="MobiDB-lite"/>
    </source>
</evidence>
<dbReference type="STRING" id="1429043.X474_04770"/>
<feature type="region of interest" description="Disordered" evidence="1">
    <location>
        <begin position="1"/>
        <end position="27"/>
    </location>
</feature>
<dbReference type="Proteomes" id="UP000032233">
    <property type="component" value="Unassembled WGS sequence"/>
</dbReference>
<gene>
    <name evidence="2" type="ORF">X474_04770</name>
</gene>
<dbReference type="RefSeq" id="WP_044347002.1">
    <property type="nucleotide sequence ID" value="NZ_AZAC01000004.1"/>
</dbReference>
<proteinExistence type="predicted"/>
<reference evidence="2 3" key="1">
    <citation type="submission" date="2013-11" db="EMBL/GenBank/DDBJ databases">
        <title>Metagenomic analysis of a methanogenic consortium involved in long chain n-alkane degradation.</title>
        <authorList>
            <person name="Davidova I.A."/>
            <person name="Callaghan A.V."/>
            <person name="Wawrik B."/>
            <person name="Pruitt S."/>
            <person name="Marks C."/>
            <person name="Duncan K.E."/>
            <person name="Suflita J.M."/>
        </authorList>
    </citation>
    <scope>NUCLEOTIDE SEQUENCE [LARGE SCALE GENOMIC DNA]</scope>
    <source>
        <strain evidence="2 3">SPR</strain>
    </source>
</reference>
<accession>A0A0D2K020</accession>